<evidence type="ECO:0000256" key="4">
    <source>
        <dbReference type="ARBA" id="ARBA00012670"/>
    </source>
</evidence>
<evidence type="ECO:0000256" key="8">
    <source>
        <dbReference type="ARBA" id="ARBA00023295"/>
    </source>
</evidence>
<dbReference type="EC" id="3.2.1.55" evidence="4"/>
<organism evidence="10 11">
    <name type="scientific">Penicillium brevicompactum</name>
    <dbReference type="NCBI Taxonomy" id="5074"/>
    <lineage>
        <taxon>Eukaryota</taxon>
        <taxon>Fungi</taxon>
        <taxon>Dikarya</taxon>
        <taxon>Ascomycota</taxon>
        <taxon>Pezizomycotina</taxon>
        <taxon>Eurotiomycetes</taxon>
        <taxon>Eurotiomycetidae</taxon>
        <taxon>Eurotiales</taxon>
        <taxon>Aspergillaceae</taxon>
        <taxon>Penicillium</taxon>
    </lineage>
</organism>
<dbReference type="FunFam" id="3.20.20.80:FF:000092">
    <property type="entry name" value="Probable alpha-L-arabinofuranosidase A"/>
    <property type="match status" value="1"/>
</dbReference>
<comment type="pathway">
    <text evidence="2">Glycan metabolism; L-arabinan degradation.</text>
</comment>
<feature type="domain" description="Alpha-L-arabinofuranosidase C-terminal" evidence="9">
    <location>
        <begin position="563"/>
        <end position="733"/>
    </location>
</feature>
<keyword evidence="5" id="KW-0732">Signal</keyword>
<dbReference type="GO" id="GO:0046373">
    <property type="term" value="P:L-arabinose metabolic process"/>
    <property type="evidence" value="ECO:0007669"/>
    <property type="project" value="InterPro"/>
</dbReference>
<keyword evidence="6" id="KW-0378">Hydrolase</keyword>
<comment type="caution">
    <text evidence="10">The sequence shown here is derived from an EMBL/GenBank/DDBJ whole genome shotgun (WGS) entry which is preliminary data.</text>
</comment>
<dbReference type="Pfam" id="PF06964">
    <property type="entry name" value="Alpha-L-AF_C"/>
    <property type="match status" value="1"/>
</dbReference>
<evidence type="ECO:0000256" key="6">
    <source>
        <dbReference type="ARBA" id="ARBA00022801"/>
    </source>
</evidence>
<dbReference type="SMART" id="SM00813">
    <property type="entry name" value="Alpha-L-AF_C"/>
    <property type="match status" value="1"/>
</dbReference>
<reference evidence="10" key="1">
    <citation type="submission" date="2022-12" db="EMBL/GenBank/DDBJ databases">
        <authorList>
            <person name="Petersen C."/>
        </authorList>
    </citation>
    <scope>NUCLEOTIDE SEQUENCE</scope>
    <source>
        <strain evidence="10">IBT 35673</strain>
    </source>
</reference>
<evidence type="ECO:0000313" key="10">
    <source>
        <dbReference type="EMBL" id="KAJ5344719.1"/>
    </source>
</evidence>
<dbReference type="EMBL" id="JAPZBQ010000002">
    <property type="protein sequence ID" value="KAJ5344719.1"/>
    <property type="molecule type" value="Genomic_DNA"/>
</dbReference>
<evidence type="ECO:0000256" key="1">
    <source>
        <dbReference type="ARBA" id="ARBA00001462"/>
    </source>
</evidence>
<dbReference type="InterPro" id="IPR010720">
    <property type="entry name" value="Alpha-L-AF_C"/>
</dbReference>
<keyword evidence="8" id="KW-0326">Glycosidase</keyword>
<dbReference type="Gene3D" id="3.20.20.80">
    <property type="entry name" value="Glycosidases"/>
    <property type="match status" value="1"/>
</dbReference>
<proteinExistence type="inferred from homology"/>
<dbReference type="PANTHER" id="PTHR31776">
    <property type="entry name" value="ALPHA-L-ARABINOFURANOSIDASE 1"/>
    <property type="match status" value="1"/>
</dbReference>
<dbReference type="Pfam" id="PF22848">
    <property type="entry name" value="ASD1_dom"/>
    <property type="match status" value="1"/>
</dbReference>
<dbReference type="InterPro" id="IPR051563">
    <property type="entry name" value="Glycosyl_Hydrolase_51"/>
</dbReference>
<name>A0A9W9QSI8_PENBR</name>
<gene>
    <name evidence="10" type="ORF">N7452_002723</name>
</gene>
<protein>
    <recommendedName>
        <fullName evidence="4">non-reducing end alpha-L-arabinofuranosidase</fullName>
        <ecNumber evidence="4">3.2.1.55</ecNumber>
    </recommendedName>
</protein>
<dbReference type="Gene3D" id="2.60.120.260">
    <property type="entry name" value="Galactose-binding domain-like"/>
    <property type="match status" value="1"/>
</dbReference>
<reference evidence="10" key="2">
    <citation type="journal article" date="2023" name="IMA Fungus">
        <title>Comparative genomic study of the Penicillium genus elucidates a diverse pangenome and 15 lateral gene transfer events.</title>
        <authorList>
            <person name="Petersen C."/>
            <person name="Sorensen T."/>
            <person name="Nielsen M.R."/>
            <person name="Sondergaard T.E."/>
            <person name="Sorensen J.L."/>
            <person name="Fitzpatrick D.A."/>
            <person name="Frisvad J.C."/>
            <person name="Nielsen K.L."/>
        </authorList>
    </citation>
    <scope>NUCLEOTIDE SEQUENCE</scope>
    <source>
        <strain evidence="10">IBT 35673</strain>
    </source>
</reference>
<dbReference type="PANTHER" id="PTHR31776:SF0">
    <property type="entry name" value="ALPHA-L-ARABINOFURANOSIDASE 1"/>
    <property type="match status" value="1"/>
</dbReference>
<evidence type="ECO:0000256" key="5">
    <source>
        <dbReference type="ARBA" id="ARBA00022729"/>
    </source>
</evidence>
<dbReference type="InterPro" id="IPR055235">
    <property type="entry name" value="ASD1_cat"/>
</dbReference>
<sequence>MNEAKKERWLPRCQVFGKLSTEDIPECKSWKSREYIDRARGRSAAETGASIYPSITFRIPGHGVGHYPSTAAKNNMPRIDVVYLCFVHIGKDQRAEPLVETVHGKMLHKYLLLPLLASYGAAVTISVAKSGGNATSGLQYGAMEEEINHCGEGGLYAELIRNRAFQGSSKFPTSLDAWTAAGDSSLSLKNLTDPLSTALPTSVNVKGSGTAGLINAGFWGIDVRPQKYSGSFYVKGSYSGSFTASLLSPSGKVLATTKVNSKSKADSWVQHSFTLTPKAKSSDIKNTFSLTFDGSKASSGSLDFNLISLFPPTWNDRPNGMRKDLMQAMKDMGPTFLRFPGGNNLEGDTIEGRWKWNETIGPLKDRPGRATTWQYQETLGLGLIEYMEWCDDLNMEPILAVWGGLALNGDLVPESELDFYVQDALNEIEFLTGSVDTEYGALRAKVGHPEPWKIKYVEVGNEDNLNSGLESYKAYRFPAFYKAITAKYPDIQVLASTIDMTIPGTAGGDYHLYDTPDNFITKFNMFDSYSKEHPILLGEIAATEPNNGVGIDWSNTHFSLYPWWIGSVAEAVLLLGAERNADKIIGTTYAPFLMNKDSYQWSPTILSFNSNPDQTARSTSFHIYSLFNHNIMTNTLPSTSPDSFGPLYYATGLDSKTNSHIFKGAVYNSTADVPVSLTFEGVGRGTKADLTILTAPDAFSMNAVGGSNHVKSKTTQIKAGKKGEFSFKLPNLSVAVLSTN</sequence>
<dbReference type="Gene3D" id="2.60.40.1180">
    <property type="entry name" value="Golgi alpha-mannosidase II"/>
    <property type="match status" value="1"/>
</dbReference>
<evidence type="ECO:0000256" key="2">
    <source>
        <dbReference type="ARBA" id="ARBA00004834"/>
    </source>
</evidence>
<keyword evidence="7" id="KW-0325">Glycoprotein</keyword>
<dbReference type="InterPro" id="IPR017853">
    <property type="entry name" value="GH"/>
</dbReference>
<evidence type="ECO:0000256" key="7">
    <source>
        <dbReference type="ARBA" id="ARBA00023180"/>
    </source>
</evidence>
<evidence type="ECO:0000256" key="3">
    <source>
        <dbReference type="ARBA" id="ARBA00007186"/>
    </source>
</evidence>
<dbReference type="AlphaFoldDB" id="A0A9W9QSI8"/>
<evidence type="ECO:0000313" key="11">
    <source>
        <dbReference type="Proteomes" id="UP001147695"/>
    </source>
</evidence>
<dbReference type="InterPro" id="IPR013780">
    <property type="entry name" value="Glyco_hydro_b"/>
</dbReference>
<accession>A0A9W9QSI8</accession>
<dbReference type="Proteomes" id="UP001147695">
    <property type="component" value="Unassembled WGS sequence"/>
</dbReference>
<comment type="catalytic activity">
    <reaction evidence="1">
        <text>Hydrolysis of terminal non-reducing alpha-L-arabinofuranoside residues in alpha-L-arabinosides.</text>
        <dbReference type="EC" id="3.2.1.55"/>
    </reaction>
</comment>
<dbReference type="SUPFAM" id="SSF51445">
    <property type="entry name" value="(Trans)glycosidases"/>
    <property type="match status" value="1"/>
</dbReference>
<evidence type="ECO:0000259" key="9">
    <source>
        <dbReference type="SMART" id="SM00813"/>
    </source>
</evidence>
<dbReference type="GO" id="GO:0046556">
    <property type="term" value="F:alpha-L-arabinofuranosidase activity"/>
    <property type="evidence" value="ECO:0007669"/>
    <property type="project" value="UniProtKB-EC"/>
</dbReference>
<comment type="similarity">
    <text evidence="3">Belongs to the glycosyl hydrolase 51 family.</text>
</comment>